<dbReference type="PRINTS" id="PR00094">
    <property type="entry name" value="ADENYLTKNASE"/>
</dbReference>
<dbReference type="GO" id="GO:0004017">
    <property type="term" value="F:AMP kinase activity"/>
    <property type="evidence" value="ECO:0007669"/>
    <property type="project" value="UniProtKB-EC"/>
</dbReference>
<dbReference type="NCBIfam" id="NF011100">
    <property type="entry name" value="PRK14527.1"/>
    <property type="match status" value="1"/>
</dbReference>
<dbReference type="HAMAP" id="MF_00235">
    <property type="entry name" value="Adenylate_kinase_Adk"/>
    <property type="match status" value="1"/>
</dbReference>
<dbReference type="CDD" id="cd01428">
    <property type="entry name" value="ADK"/>
    <property type="match status" value="1"/>
</dbReference>
<dbReference type="AlphaFoldDB" id="A0A1W1DW69"/>
<dbReference type="InterPro" id="IPR000850">
    <property type="entry name" value="Adenylat/UMP-CMP_kin"/>
</dbReference>
<keyword evidence="3 5" id="KW-0418">Kinase</keyword>
<dbReference type="SUPFAM" id="SSF52540">
    <property type="entry name" value="P-loop containing nucleoside triphosphate hydrolases"/>
    <property type="match status" value="1"/>
</dbReference>
<dbReference type="NCBIfam" id="TIGR01351">
    <property type="entry name" value="adk"/>
    <property type="match status" value="1"/>
</dbReference>
<feature type="domain" description="Adenylate kinase active site lid" evidence="4">
    <location>
        <begin position="123"/>
        <end position="158"/>
    </location>
</feature>
<dbReference type="EC" id="2.7.4.3" evidence="5"/>
<dbReference type="FunFam" id="3.40.50.300:FF:000106">
    <property type="entry name" value="Adenylate kinase mitochondrial"/>
    <property type="match status" value="1"/>
</dbReference>
<dbReference type="NCBIfam" id="NF001379">
    <property type="entry name" value="PRK00279.1-1"/>
    <property type="match status" value="1"/>
</dbReference>
<evidence type="ECO:0000256" key="1">
    <source>
        <dbReference type="ARBA" id="ARBA00022679"/>
    </source>
</evidence>
<dbReference type="Pfam" id="PF00406">
    <property type="entry name" value="ADK"/>
    <property type="match status" value="1"/>
</dbReference>
<dbReference type="NCBIfam" id="NF001380">
    <property type="entry name" value="PRK00279.1-2"/>
    <property type="match status" value="1"/>
</dbReference>
<evidence type="ECO:0000256" key="3">
    <source>
        <dbReference type="ARBA" id="ARBA00022777"/>
    </source>
</evidence>
<dbReference type="InterPro" id="IPR033690">
    <property type="entry name" value="Adenylat_kinase_CS"/>
</dbReference>
<dbReference type="InterPro" id="IPR007862">
    <property type="entry name" value="Adenylate_kinase_lid-dom"/>
</dbReference>
<gene>
    <name evidence="5" type="ORF">MNB_SUP05-7-351</name>
</gene>
<dbReference type="PANTHER" id="PTHR23359">
    <property type="entry name" value="NUCLEOTIDE KINASE"/>
    <property type="match status" value="1"/>
</dbReference>
<dbReference type="EMBL" id="FPHW01000250">
    <property type="protein sequence ID" value="SFV85987.1"/>
    <property type="molecule type" value="Genomic_DNA"/>
</dbReference>
<sequence>MNIILLGPPGAGKGTQATNICKKYSIPQISTGDMLRAAVKAGTPLGVEAKKVMDAGGLVSDDIIIGLVKERIKEDDCANGFLFDGFPRTIAQADALKTDGVKVDYVVEIQVPDEDIVDRMSGRRAHLASGRTYHIVYNPPKVDGIDDITGEELVQRADDNEETVRSRLDVYHEQTQPLVDYYSSWMNEDDNAPKYGAADGVGVLDDVRDRIYAKLG</sequence>
<dbReference type="GO" id="GO:0005524">
    <property type="term" value="F:ATP binding"/>
    <property type="evidence" value="ECO:0007669"/>
    <property type="project" value="InterPro"/>
</dbReference>
<organism evidence="5">
    <name type="scientific">hydrothermal vent metagenome</name>
    <dbReference type="NCBI Taxonomy" id="652676"/>
    <lineage>
        <taxon>unclassified sequences</taxon>
        <taxon>metagenomes</taxon>
        <taxon>ecological metagenomes</taxon>
    </lineage>
</organism>
<evidence type="ECO:0000313" key="5">
    <source>
        <dbReference type="EMBL" id="SFV85987.1"/>
    </source>
</evidence>
<dbReference type="InterPro" id="IPR027417">
    <property type="entry name" value="P-loop_NTPase"/>
</dbReference>
<dbReference type="PROSITE" id="PS00113">
    <property type="entry name" value="ADENYLATE_KINASE"/>
    <property type="match status" value="1"/>
</dbReference>
<proteinExistence type="inferred from homology"/>
<evidence type="ECO:0000259" key="4">
    <source>
        <dbReference type="Pfam" id="PF05191"/>
    </source>
</evidence>
<dbReference type="InterPro" id="IPR006259">
    <property type="entry name" value="Adenyl_kin_sub"/>
</dbReference>
<reference evidence="5" key="1">
    <citation type="submission" date="2016-10" db="EMBL/GenBank/DDBJ databases">
        <authorList>
            <person name="de Groot N.N."/>
        </authorList>
    </citation>
    <scope>NUCLEOTIDE SEQUENCE</scope>
</reference>
<protein>
    <submittedName>
        <fullName evidence="5">Adenylate kinase</fullName>
        <ecNumber evidence="5">2.7.4.3</ecNumber>
    </submittedName>
</protein>
<name>A0A1W1DW69_9ZZZZ</name>
<keyword evidence="2" id="KW-0547">Nucleotide-binding</keyword>
<accession>A0A1W1DW69</accession>
<keyword evidence="1 5" id="KW-0808">Transferase</keyword>
<dbReference type="NCBIfam" id="NF001381">
    <property type="entry name" value="PRK00279.1-3"/>
    <property type="match status" value="1"/>
</dbReference>
<dbReference type="Gene3D" id="3.40.50.300">
    <property type="entry name" value="P-loop containing nucleotide triphosphate hydrolases"/>
    <property type="match status" value="1"/>
</dbReference>
<evidence type="ECO:0000256" key="2">
    <source>
        <dbReference type="ARBA" id="ARBA00022741"/>
    </source>
</evidence>
<dbReference type="Pfam" id="PF05191">
    <property type="entry name" value="ADK_lid"/>
    <property type="match status" value="1"/>
</dbReference>